<evidence type="ECO:0000256" key="3">
    <source>
        <dbReference type="SAM" id="Coils"/>
    </source>
</evidence>
<dbReference type="Proteomes" id="UP001165060">
    <property type="component" value="Unassembled WGS sequence"/>
</dbReference>
<sequence length="785" mass="82142">MSASLTASNFSNPSLDYTATFSPSYIHPTFTLRQYYNSTSGTTPGGGRLTVYGDPCGSYYDTDDVWQETTCSMADSAAEWCMVNDETWGYCKPPVDVSASGVSVHCVDDATFGHRIHDASVKQIVSETAIKKIRSDDVLVAVNGLPISDKDIMDVIFHPAESGLFTVGGLAAKSNVPSTPLLFPVVDDANSCGSLATGFLQISYVTAQNATFRPTKDRLEQALQVEERRRLEKEAEVERMKQEMERRAAEEEQRIEAEVKRRLEEEARVAREAIAKEAAALQAEQQAAAAARAQAQAAQAAQQQQQQQQQQAAAAAAAARAAAQAAAQAAAAPESNIYSAQPTSVQRDTLARYRAQGDAYEFVVNFSPSEPLGTSFSTDGSTDDGLEISEIEPGSQAANAGIRPNDRIVAVCGKDTRGLTAMKVGKAIGKCRERAITFVMNPGGKEEEEAGEEEGGGAGGAGGGQPGADVVLHVSAPAAMHGSYSLPSSSWGGPLSCDANPKPVEIKVVAGDESLCGEIRKVVEKPASDPDFIIIALRGVCSFVQKAEMATKLGALAVVIVNSDAEPMSEMPAGPMSTEAVTVPVASAGAWAGVMVDALVKSSTRLEGYLGCGGSRHALPLAQLAGAPNEGDYAFGAVAAAGTDVEDEGGYAFAWSRFGDPPAGGLVGEGRPMKLAQAHPAYGCASEKYEVPVRGSVAAVMRGGGCSFGDKVLAAQSLGAVGVVIVDDDEGGRAPQRVMAEEKQMEQAGIWVGMADGRAWKAWFGAKAKPGGGALYAKVHLYPPP</sequence>
<organism evidence="6 7">
    <name type="scientific">Tetraparma gracilis</name>
    <dbReference type="NCBI Taxonomy" id="2962635"/>
    <lineage>
        <taxon>Eukaryota</taxon>
        <taxon>Sar</taxon>
        <taxon>Stramenopiles</taxon>
        <taxon>Ochrophyta</taxon>
        <taxon>Bolidophyceae</taxon>
        <taxon>Parmales</taxon>
        <taxon>Triparmaceae</taxon>
        <taxon>Tetraparma</taxon>
    </lineage>
</organism>
<dbReference type="SUPFAM" id="SSF50156">
    <property type="entry name" value="PDZ domain-like"/>
    <property type="match status" value="1"/>
</dbReference>
<dbReference type="PANTHER" id="PTHR22702:SF1">
    <property type="entry name" value="PROTEASE-ASSOCIATED DOMAIN-CONTAINING PROTEIN 1"/>
    <property type="match status" value="1"/>
</dbReference>
<protein>
    <recommendedName>
        <fullName evidence="5">PDZ domain-containing protein</fullName>
    </recommendedName>
</protein>
<evidence type="ECO:0000256" key="1">
    <source>
        <dbReference type="ARBA" id="ARBA00022729"/>
    </source>
</evidence>
<evidence type="ECO:0000256" key="2">
    <source>
        <dbReference type="ARBA" id="ARBA00023180"/>
    </source>
</evidence>
<keyword evidence="3" id="KW-0175">Coiled coil</keyword>
<feature type="region of interest" description="Disordered" evidence="4">
    <location>
        <begin position="441"/>
        <end position="469"/>
    </location>
</feature>
<proteinExistence type="predicted"/>
<evidence type="ECO:0000313" key="7">
    <source>
        <dbReference type="Proteomes" id="UP001165060"/>
    </source>
</evidence>
<dbReference type="Pfam" id="PF00595">
    <property type="entry name" value="PDZ"/>
    <property type="match status" value="1"/>
</dbReference>
<dbReference type="CDD" id="cd00136">
    <property type="entry name" value="PDZ_canonical"/>
    <property type="match status" value="1"/>
</dbReference>
<comment type="caution">
    <text evidence="6">The sequence shown here is derived from an EMBL/GenBank/DDBJ whole genome shotgun (WGS) entry which is preliminary data.</text>
</comment>
<keyword evidence="2" id="KW-0325">Glycoprotein</keyword>
<feature type="compositionally biased region" description="Acidic residues" evidence="4">
    <location>
        <begin position="446"/>
        <end position="455"/>
    </location>
</feature>
<feature type="domain" description="PDZ" evidence="5">
    <location>
        <begin position="361"/>
        <end position="428"/>
    </location>
</feature>
<dbReference type="PROSITE" id="PS50106">
    <property type="entry name" value="PDZ"/>
    <property type="match status" value="1"/>
</dbReference>
<dbReference type="InterPro" id="IPR001478">
    <property type="entry name" value="PDZ"/>
</dbReference>
<name>A0ABQ6NBV7_9STRA</name>
<dbReference type="InterPro" id="IPR036034">
    <property type="entry name" value="PDZ_sf"/>
</dbReference>
<gene>
    <name evidence="6" type="ORF">TeGR_g3566</name>
</gene>
<dbReference type="Gene3D" id="2.30.42.10">
    <property type="match status" value="1"/>
</dbReference>
<evidence type="ECO:0000259" key="5">
    <source>
        <dbReference type="PROSITE" id="PS50106"/>
    </source>
</evidence>
<dbReference type="CDD" id="cd00538">
    <property type="entry name" value="PA"/>
    <property type="match status" value="1"/>
</dbReference>
<dbReference type="PANTHER" id="PTHR22702">
    <property type="entry name" value="PROTEASE-ASSOCIATED DOMAIN-CONTAINING PROTEIN"/>
    <property type="match status" value="1"/>
</dbReference>
<keyword evidence="1" id="KW-0732">Signal</keyword>
<accession>A0ABQ6NBV7</accession>
<dbReference type="SUPFAM" id="SSF52025">
    <property type="entry name" value="PA domain"/>
    <property type="match status" value="2"/>
</dbReference>
<dbReference type="Pfam" id="PF02225">
    <property type="entry name" value="PA"/>
    <property type="match status" value="2"/>
</dbReference>
<evidence type="ECO:0000256" key="4">
    <source>
        <dbReference type="SAM" id="MobiDB-lite"/>
    </source>
</evidence>
<dbReference type="EMBL" id="BRYB01006254">
    <property type="protein sequence ID" value="GMI53430.1"/>
    <property type="molecule type" value="Genomic_DNA"/>
</dbReference>
<feature type="coiled-coil region" evidence="3">
    <location>
        <begin position="216"/>
        <end position="318"/>
    </location>
</feature>
<dbReference type="InterPro" id="IPR003137">
    <property type="entry name" value="PA_domain"/>
</dbReference>
<keyword evidence="7" id="KW-1185">Reference proteome</keyword>
<dbReference type="SMART" id="SM00228">
    <property type="entry name" value="PDZ"/>
    <property type="match status" value="2"/>
</dbReference>
<evidence type="ECO:0000313" key="6">
    <source>
        <dbReference type="EMBL" id="GMI53430.1"/>
    </source>
</evidence>
<dbReference type="InterPro" id="IPR046450">
    <property type="entry name" value="PA_dom_sf"/>
</dbReference>
<feature type="compositionally biased region" description="Gly residues" evidence="4">
    <location>
        <begin position="456"/>
        <end position="466"/>
    </location>
</feature>
<reference evidence="6 7" key="1">
    <citation type="journal article" date="2023" name="Commun. Biol.">
        <title>Genome analysis of Parmales, the sister group of diatoms, reveals the evolutionary specialization of diatoms from phago-mixotrophs to photoautotrophs.</title>
        <authorList>
            <person name="Ban H."/>
            <person name="Sato S."/>
            <person name="Yoshikawa S."/>
            <person name="Yamada K."/>
            <person name="Nakamura Y."/>
            <person name="Ichinomiya M."/>
            <person name="Sato N."/>
            <person name="Blanc-Mathieu R."/>
            <person name="Endo H."/>
            <person name="Kuwata A."/>
            <person name="Ogata H."/>
        </authorList>
    </citation>
    <scope>NUCLEOTIDE SEQUENCE [LARGE SCALE GENOMIC DNA]</scope>
</reference>
<dbReference type="Gene3D" id="3.50.30.30">
    <property type="match status" value="2"/>
</dbReference>